<reference evidence="2" key="1">
    <citation type="journal article" date="2021" name="Mol. Ecol. Resour.">
        <title>Phylogenomic analyses of the genus Drosophila reveals genomic signals of climate adaptation.</title>
        <authorList>
            <person name="Li F."/>
            <person name="Rane R.V."/>
            <person name="Luria V."/>
            <person name="Xiong Z."/>
            <person name="Chen J."/>
            <person name="Li Z."/>
            <person name="Catullo R.A."/>
            <person name="Griffin P.C."/>
            <person name="Schiffer M."/>
            <person name="Pearce S."/>
            <person name="Lee S.F."/>
            <person name="McElroy K."/>
            <person name="Stocker A."/>
            <person name="Shirriffs J."/>
            <person name="Cockerell F."/>
            <person name="Coppin C."/>
            <person name="Sgro C.M."/>
            <person name="Karger A."/>
            <person name="Cain J.W."/>
            <person name="Weber J.A."/>
            <person name="Santpere G."/>
            <person name="Kirschner M.W."/>
            <person name="Hoffmann A.A."/>
            <person name="Oakeshott J.G."/>
            <person name="Zhang G."/>
        </authorList>
    </citation>
    <scope>NUCLEOTIDE SEQUENCE</scope>
    <source>
        <strain evidence="2">BGI-SZ-2011g</strain>
    </source>
</reference>
<accession>A0AAD4PNG9</accession>
<dbReference type="InterPro" id="IPR050230">
    <property type="entry name" value="CALM/Myosin/TropC-like"/>
</dbReference>
<sequence length="157" mass="17876">MASDLSTDEQQLQRMRREFLEHSRLGDAKIEHSQLGDCLRVVGLNPSEASIRQHIRLLDEQHIERISFDEFVYIYKSLQSTDLGPSEAEHIIAGLALLDEQHTGYIAATRLKYVLGNCGECLTDAELEELLENRVNDEGLVNYAELVYAILDQCKKE</sequence>
<evidence type="ECO:0008006" key="4">
    <source>
        <dbReference type="Google" id="ProtNLM"/>
    </source>
</evidence>
<dbReference type="EMBL" id="JAJJHW010001127">
    <property type="protein sequence ID" value="KAH8378044.1"/>
    <property type="molecule type" value="Genomic_DNA"/>
</dbReference>
<proteinExistence type="predicted"/>
<keyword evidence="3" id="KW-1185">Reference proteome</keyword>
<keyword evidence="1" id="KW-0677">Repeat</keyword>
<dbReference type="InterPro" id="IPR011992">
    <property type="entry name" value="EF-hand-dom_pair"/>
</dbReference>
<protein>
    <recommendedName>
        <fullName evidence="4">Myosin-2 essential light chain</fullName>
    </recommendedName>
</protein>
<gene>
    <name evidence="2" type="ORF">KR093_008668</name>
</gene>
<evidence type="ECO:0000256" key="1">
    <source>
        <dbReference type="ARBA" id="ARBA00022737"/>
    </source>
</evidence>
<comment type="caution">
    <text evidence="2">The sequence shown here is derived from an EMBL/GenBank/DDBJ whole genome shotgun (WGS) entry which is preliminary data.</text>
</comment>
<dbReference type="AlphaFoldDB" id="A0AAD4PNG9"/>
<dbReference type="SUPFAM" id="SSF47473">
    <property type="entry name" value="EF-hand"/>
    <property type="match status" value="1"/>
</dbReference>
<dbReference type="PANTHER" id="PTHR23048">
    <property type="entry name" value="MYOSIN LIGHT CHAIN 1, 3"/>
    <property type="match status" value="1"/>
</dbReference>
<evidence type="ECO:0000313" key="3">
    <source>
        <dbReference type="Proteomes" id="UP001200034"/>
    </source>
</evidence>
<dbReference type="GO" id="GO:0016460">
    <property type="term" value="C:myosin II complex"/>
    <property type="evidence" value="ECO:0007669"/>
    <property type="project" value="TreeGrafter"/>
</dbReference>
<evidence type="ECO:0000313" key="2">
    <source>
        <dbReference type="EMBL" id="KAH8378044.1"/>
    </source>
</evidence>
<dbReference type="GO" id="GO:0032036">
    <property type="term" value="F:myosin heavy chain binding"/>
    <property type="evidence" value="ECO:0007669"/>
    <property type="project" value="TreeGrafter"/>
</dbReference>
<dbReference type="PANTHER" id="PTHR23048:SF49">
    <property type="entry name" value="FI08416P-RELATED"/>
    <property type="match status" value="1"/>
</dbReference>
<dbReference type="Proteomes" id="UP001200034">
    <property type="component" value="Unassembled WGS sequence"/>
</dbReference>
<dbReference type="Gene3D" id="1.10.238.10">
    <property type="entry name" value="EF-hand"/>
    <property type="match status" value="2"/>
</dbReference>
<organism evidence="2 3">
    <name type="scientific">Drosophila rubida</name>
    <dbReference type="NCBI Taxonomy" id="30044"/>
    <lineage>
        <taxon>Eukaryota</taxon>
        <taxon>Metazoa</taxon>
        <taxon>Ecdysozoa</taxon>
        <taxon>Arthropoda</taxon>
        <taxon>Hexapoda</taxon>
        <taxon>Insecta</taxon>
        <taxon>Pterygota</taxon>
        <taxon>Neoptera</taxon>
        <taxon>Endopterygota</taxon>
        <taxon>Diptera</taxon>
        <taxon>Brachycera</taxon>
        <taxon>Muscomorpha</taxon>
        <taxon>Ephydroidea</taxon>
        <taxon>Drosophilidae</taxon>
        <taxon>Drosophila</taxon>
    </lineage>
</organism>
<dbReference type="FunFam" id="1.10.238.10:FF:000178">
    <property type="entry name" value="Calmodulin-2 A"/>
    <property type="match status" value="1"/>
</dbReference>
<name>A0AAD4PNG9_9MUSC</name>